<keyword evidence="6" id="KW-0131">Cell cycle</keyword>
<evidence type="ECO:0000256" key="5">
    <source>
        <dbReference type="ARBA" id="ARBA00023242"/>
    </source>
</evidence>
<evidence type="ECO:0000313" key="10">
    <source>
        <dbReference type="Proteomes" id="UP001620626"/>
    </source>
</evidence>
<name>A0ABD2LTL9_9BILA</name>
<feature type="region of interest" description="Disordered" evidence="7">
    <location>
        <begin position="1032"/>
        <end position="1066"/>
    </location>
</feature>
<dbReference type="SUPFAM" id="SSF48371">
    <property type="entry name" value="ARM repeat"/>
    <property type="match status" value="1"/>
</dbReference>
<evidence type="ECO:0000259" key="8">
    <source>
        <dbReference type="Pfam" id="PF12717"/>
    </source>
</evidence>
<dbReference type="InterPro" id="IPR011989">
    <property type="entry name" value="ARM-like"/>
</dbReference>
<organism evidence="9 10">
    <name type="scientific">Heterodera trifolii</name>
    <dbReference type="NCBI Taxonomy" id="157864"/>
    <lineage>
        <taxon>Eukaryota</taxon>
        <taxon>Metazoa</taxon>
        <taxon>Ecdysozoa</taxon>
        <taxon>Nematoda</taxon>
        <taxon>Chromadorea</taxon>
        <taxon>Rhabditida</taxon>
        <taxon>Tylenchina</taxon>
        <taxon>Tylenchomorpha</taxon>
        <taxon>Tylenchoidea</taxon>
        <taxon>Heteroderidae</taxon>
        <taxon>Heteroderinae</taxon>
        <taxon>Heterodera</taxon>
    </lineage>
</organism>
<feature type="region of interest" description="Disordered" evidence="7">
    <location>
        <begin position="138"/>
        <end position="162"/>
    </location>
</feature>
<dbReference type="GO" id="GO:0005634">
    <property type="term" value="C:nucleus"/>
    <property type="evidence" value="ECO:0007669"/>
    <property type="project" value="UniProtKB-SubCell"/>
</dbReference>
<feature type="compositionally biased region" description="Basic and acidic residues" evidence="7">
    <location>
        <begin position="145"/>
        <end position="159"/>
    </location>
</feature>
<gene>
    <name evidence="9" type="ORF">niasHT_005807</name>
</gene>
<dbReference type="Proteomes" id="UP001620626">
    <property type="component" value="Unassembled WGS sequence"/>
</dbReference>
<proteinExistence type="predicted"/>
<keyword evidence="2" id="KW-0132">Cell division</keyword>
<keyword evidence="4" id="KW-0226">DNA condensation</keyword>
<evidence type="ECO:0000256" key="7">
    <source>
        <dbReference type="SAM" id="MobiDB-lite"/>
    </source>
</evidence>
<feature type="compositionally biased region" description="Low complexity" evidence="7">
    <location>
        <begin position="1050"/>
        <end position="1060"/>
    </location>
</feature>
<accession>A0ABD2LTL9</accession>
<dbReference type="PANTHER" id="PTHR14222:SF2">
    <property type="entry name" value="CONDENSIN COMPLEX SUBUNIT 1"/>
    <property type="match status" value="1"/>
</dbReference>
<feature type="compositionally biased region" description="Low complexity" evidence="7">
    <location>
        <begin position="1339"/>
        <end position="1366"/>
    </location>
</feature>
<dbReference type="Pfam" id="PF12717">
    <property type="entry name" value="Cnd1"/>
    <property type="match status" value="1"/>
</dbReference>
<feature type="region of interest" description="Disordered" evidence="7">
    <location>
        <begin position="940"/>
        <end position="987"/>
    </location>
</feature>
<dbReference type="EMBL" id="JBICBT010000274">
    <property type="protein sequence ID" value="KAL3118592.1"/>
    <property type="molecule type" value="Genomic_DNA"/>
</dbReference>
<evidence type="ECO:0000256" key="4">
    <source>
        <dbReference type="ARBA" id="ARBA00023067"/>
    </source>
</evidence>
<dbReference type="InterPro" id="IPR032682">
    <property type="entry name" value="Cnd1_C"/>
</dbReference>
<comment type="subcellular location">
    <subcellularLocation>
        <location evidence="1">Nucleus</location>
    </subcellularLocation>
</comment>
<reference evidence="9 10" key="1">
    <citation type="submission" date="2024-10" db="EMBL/GenBank/DDBJ databases">
        <authorList>
            <person name="Kim D."/>
        </authorList>
    </citation>
    <scope>NUCLEOTIDE SEQUENCE [LARGE SCALE GENOMIC DNA]</scope>
    <source>
        <strain evidence="9">BH-2024</strain>
    </source>
</reference>
<dbReference type="PANTHER" id="PTHR14222">
    <property type="entry name" value="CONDENSIN"/>
    <property type="match status" value="1"/>
</dbReference>
<comment type="caution">
    <text evidence="9">The sequence shown here is derived from an EMBL/GenBank/DDBJ whole genome shotgun (WGS) entry which is preliminary data.</text>
</comment>
<keyword evidence="10" id="KW-1185">Reference proteome</keyword>
<dbReference type="Gene3D" id="1.25.10.10">
    <property type="entry name" value="Leucine-rich Repeat Variant"/>
    <property type="match status" value="2"/>
</dbReference>
<evidence type="ECO:0000313" key="9">
    <source>
        <dbReference type="EMBL" id="KAL3118592.1"/>
    </source>
</evidence>
<keyword evidence="5" id="KW-0539">Nucleus</keyword>
<feature type="domain" description="Condensin complex subunit 1 C-terminal" evidence="8">
    <location>
        <begin position="1159"/>
        <end position="1307"/>
    </location>
</feature>
<dbReference type="InterPro" id="IPR026971">
    <property type="entry name" value="CND1/NCAPD3"/>
</dbReference>
<keyword evidence="3" id="KW-0498">Mitosis</keyword>
<protein>
    <recommendedName>
        <fullName evidence="8">Condensin complex subunit 1 C-terminal domain-containing protein</fullName>
    </recommendedName>
</protein>
<evidence type="ECO:0000256" key="2">
    <source>
        <dbReference type="ARBA" id="ARBA00022618"/>
    </source>
</evidence>
<evidence type="ECO:0000256" key="3">
    <source>
        <dbReference type="ARBA" id="ARBA00022776"/>
    </source>
</evidence>
<sequence length="1373" mass="155147">MAETEPIVPPFVVPRRDDDLLQCSNTIYYVKELVQDEEEIREAVNAFGDGVRQGDFERIVEHFDHFFALVRSPSSLAPNDVATAAVPFDAQLRTELAELLIDSLENLRLTLQMHICDINAVVTAAASSANTTATMVGQEEAVDANSERQPRQNADEQRNGRTTALNRRYSNCLLMHVYLLSSLTNHFEQHLNKRTRSAVATATPGGTRGKRKVMRFDNSEDDPIVQFWDVQDRRYKLIKALYNLISMSVTAEDNDVAAGDEPRRTQSSALRCLWTNRQSEDNLKICILSIVCKFLENPEVCKAGGRTNMFNVFTLLRLICICWDMNKAVAIALIDLAPRLDYFQSAQQATTFPFVEAIKSVQTDNEMEPLLREMIAYGSKLDTAAVAAAESSSSTSGGVGSSGGGGTGGRAATETATRAFALFISATVELNPRLMQRNLAFIMPFLKSDPPMLRNSVLFVFTEILLHCFDCQQLDQTMSDQRDMLFAHLLDHMVDKSALVRARVLHLWAKLASKKGAIPPVQFRLGLLWEARGRLNDDSVSVRKAAATLLTTLVRYNRFGADLNSKTFFAQFLPVRRRLFALYRPVMVPMGAVDGAAVAGGDGAGGTYAFEDAYVAVGDERLLIEEDRADMAEAQRDRVKTELDYHLDALLFTTQMEKTLKHVLEYMRQAQKLELGELLRFVCECVKFRLRDSMHALKRTFSLIWRKDTEVVDQVTEMAYEALFSKNENTRIAHQRTAQNLVEAMRRSTAEERVSLEEAVTRVFAKYPIHRTVFDEFWTYLDSADPELRLGAARLIVVVANADHRLLLPHLDRLYELYRLRPEQIRVEILRVLTALAMATQRKYGCAAAAPTASPVTDPGQQLFRLEPKDKFVKLMSTIVFNELDKLDVQMWVPHCRHVVNIIYSACLRPNRVINDLYDSIIDKTKQCLYQLRQCQSQTQTNDLGDDEDGTQSCANDIIGSDDSEHTLQQPQHDQQPPEEEQLDTQTVEQRRAVLELVVSRLLFFVGEVVLKFLSYAECTFSVHIKDTILRRGLNTPNPKRPPSRHSELNAENTTTNKNNDNGDECGNDDELCQEISEEEKNQMCLQQVLDKSTFANDTIIGRTMPVLMAVLQHHTKWSNVAVEAALLCLSKFMLVNVRCCKTFLPAFFSFYDAASVRMRNNMLVMMTDLCFRFPNVFNKFNDIFIQKVRDENNGVRYTSLLMCTHLLLKDQLKVSACVADIAYSLKRDANPPQIVTVATGLFCELSKKHNALYNNVPAIIDRLLTNEEALEPDGEAQVEEILQFLLQLVDNDQQKREKLVDKLVERHGDRLASWRCVAQVLKAKEAAAEREQQQQIQLQQQQQQQQVAAQKAGSSRAGGSRGRPPGKTPKRC</sequence>
<feature type="region of interest" description="Disordered" evidence="7">
    <location>
        <begin position="1339"/>
        <end position="1373"/>
    </location>
</feature>
<dbReference type="InterPro" id="IPR016024">
    <property type="entry name" value="ARM-type_fold"/>
</dbReference>
<evidence type="ECO:0000256" key="6">
    <source>
        <dbReference type="ARBA" id="ARBA00023306"/>
    </source>
</evidence>
<evidence type="ECO:0000256" key="1">
    <source>
        <dbReference type="ARBA" id="ARBA00004123"/>
    </source>
</evidence>
<dbReference type="GO" id="GO:0030261">
    <property type="term" value="P:chromosome condensation"/>
    <property type="evidence" value="ECO:0007669"/>
    <property type="project" value="UniProtKB-KW"/>
</dbReference>
<dbReference type="GO" id="GO:0051301">
    <property type="term" value="P:cell division"/>
    <property type="evidence" value="ECO:0007669"/>
    <property type="project" value="UniProtKB-KW"/>
</dbReference>